<keyword evidence="3" id="KW-1185">Reference proteome</keyword>
<feature type="transmembrane region" description="Helical" evidence="1">
    <location>
        <begin position="71"/>
        <end position="90"/>
    </location>
</feature>
<name>A0ABP0YN15_9ROSI</name>
<dbReference type="Proteomes" id="UP001642487">
    <property type="component" value="Chromosome 5"/>
</dbReference>
<sequence>MKVQKKIQKLKTRLKAMNDHENLPFRLSHLGIFLCLSSVTFISFTVQGPFALVLAVIFSSIQNSLAFPYPLLSHLFLPLYIQLFNIIPLCSSSWSTHQRCFPLAHSLKLPQSPPKISPQNAQEFRDTNPPLLCRNGVLLSLKIIKRGKT</sequence>
<gene>
    <name evidence="2" type="ORF">CITCOLO1_LOCUS14001</name>
</gene>
<proteinExistence type="predicted"/>
<keyword evidence="1" id="KW-0812">Transmembrane</keyword>
<accession>A0ABP0YN15</accession>
<keyword evidence="1" id="KW-1133">Transmembrane helix</keyword>
<protein>
    <submittedName>
        <fullName evidence="2">Uncharacterized protein</fullName>
    </submittedName>
</protein>
<feature type="transmembrane region" description="Helical" evidence="1">
    <location>
        <begin position="30"/>
        <end position="59"/>
    </location>
</feature>
<dbReference type="EMBL" id="OZ021739">
    <property type="protein sequence ID" value="CAK9321902.1"/>
    <property type="molecule type" value="Genomic_DNA"/>
</dbReference>
<evidence type="ECO:0000313" key="2">
    <source>
        <dbReference type="EMBL" id="CAK9321902.1"/>
    </source>
</evidence>
<evidence type="ECO:0000256" key="1">
    <source>
        <dbReference type="SAM" id="Phobius"/>
    </source>
</evidence>
<organism evidence="2 3">
    <name type="scientific">Citrullus colocynthis</name>
    <name type="common">colocynth</name>
    <dbReference type="NCBI Taxonomy" id="252529"/>
    <lineage>
        <taxon>Eukaryota</taxon>
        <taxon>Viridiplantae</taxon>
        <taxon>Streptophyta</taxon>
        <taxon>Embryophyta</taxon>
        <taxon>Tracheophyta</taxon>
        <taxon>Spermatophyta</taxon>
        <taxon>Magnoliopsida</taxon>
        <taxon>eudicotyledons</taxon>
        <taxon>Gunneridae</taxon>
        <taxon>Pentapetalae</taxon>
        <taxon>rosids</taxon>
        <taxon>fabids</taxon>
        <taxon>Cucurbitales</taxon>
        <taxon>Cucurbitaceae</taxon>
        <taxon>Benincaseae</taxon>
        <taxon>Citrullus</taxon>
    </lineage>
</organism>
<evidence type="ECO:0000313" key="3">
    <source>
        <dbReference type="Proteomes" id="UP001642487"/>
    </source>
</evidence>
<reference evidence="2 3" key="1">
    <citation type="submission" date="2024-03" db="EMBL/GenBank/DDBJ databases">
        <authorList>
            <person name="Gkanogiannis A."/>
            <person name="Becerra Lopez-Lavalle L."/>
        </authorList>
    </citation>
    <scope>NUCLEOTIDE SEQUENCE [LARGE SCALE GENOMIC DNA]</scope>
</reference>
<keyword evidence="1" id="KW-0472">Membrane</keyword>